<dbReference type="InterPro" id="IPR036443">
    <property type="entry name" value="Znf_RanBP2_sf"/>
</dbReference>
<evidence type="ECO:0000259" key="6">
    <source>
        <dbReference type="PROSITE" id="PS50199"/>
    </source>
</evidence>
<dbReference type="InParanoid" id="A0A0V0QY36"/>
<comment type="caution">
    <text evidence="7">The sequence shown here is derived from an EMBL/GenBank/DDBJ whole genome shotgun (WGS) entry which is preliminary data.</text>
</comment>
<evidence type="ECO:0000256" key="2">
    <source>
        <dbReference type="ARBA" id="ARBA00022771"/>
    </source>
</evidence>
<dbReference type="Proteomes" id="UP000054937">
    <property type="component" value="Unassembled WGS sequence"/>
</dbReference>
<evidence type="ECO:0000256" key="1">
    <source>
        <dbReference type="ARBA" id="ARBA00022723"/>
    </source>
</evidence>
<gene>
    <name evidence="7" type="ORF">PPERSA_00348</name>
</gene>
<feature type="region of interest" description="Disordered" evidence="5">
    <location>
        <begin position="465"/>
        <end position="500"/>
    </location>
</feature>
<feature type="domain" description="RanBP2-type" evidence="6">
    <location>
        <begin position="566"/>
        <end position="595"/>
    </location>
</feature>
<name>A0A0V0QY36_PSEPJ</name>
<organism evidence="7 8">
    <name type="scientific">Pseudocohnilembus persalinus</name>
    <name type="common">Ciliate</name>
    <dbReference type="NCBI Taxonomy" id="266149"/>
    <lineage>
        <taxon>Eukaryota</taxon>
        <taxon>Sar</taxon>
        <taxon>Alveolata</taxon>
        <taxon>Ciliophora</taxon>
        <taxon>Intramacronucleata</taxon>
        <taxon>Oligohymenophorea</taxon>
        <taxon>Scuticociliatia</taxon>
        <taxon>Philasterida</taxon>
        <taxon>Pseudocohnilembidae</taxon>
        <taxon>Pseudocohnilembus</taxon>
    </lineage>
</organism>
<dbReference type="PROSITE" id="PS01358">
    <property type="entry name" value="ZF_RANBP2_1"/>
    <property type="match status" value="1"/>
</dbReference>
<evidence type="ECO:0000256" key="5">
    <source>
        <dbReference type="SAM" id="MobiDB-lite"/>
    </source>
</evidence>
<feature type="compositionally biased region" description="Low complexity" evidence="5">
    <location>
        <begin position="829"/>
        <end position="841"/>
    </location>
</feature>
<feature type="compositionally biased region" description="Polar residues" evidence="5">
    <location>
        <begin position="27"/>
        <end position="37"/>
    </location>
</feature>
<dbReference type="Gene3D" id="4.10.1060.10">
    <property type="entry name" value="Zinc finger, RanBP2-type"/>
    <property type="match status" value="1"/>
</dbReference>
<feature type="compositionally biased region" description="Low complexity" evidence="5">
    <location>
        <begin position="7"/>
        <end position="26"/>
    </location>
</feature>
<evidence type="ECO:0000313" key="7">
    <source>
        <dbReference type="EMBL" id="KRX07191.1"/>
    </source>
</evidence>
<feature type="compositionally biased region" description="Basic and acidic residues" evidence="5">
    <location>
        <begin position="287"/>
        <end position="296"/>
    </location>
</feature>
<dbReference type="AlphaFoldDB" id="A0A0V0QY36"/>
<dbReference type="SUPFAM" id="SSF90209">
    <property type="entry name" value="Ran binding protein zinc finger-like"/>
    <property type="match status" value="1"/>
</dbReference>
<reference evidence="7 8" key="1">
    <citation type="journal article" date="2015" name="Sci. Rep.">
        <title>Genome of the facultative scuticociliatosis pathogen Pseudocohnilembus persalinus provides insight into its virulence through horizontal gene transfer.</title>
        <authorList>
            <person name="Xiong J."/>
            <person name="Wang G."/>
            <person name="Cheng J."/>
            <person name="Tian M."/>
            <person name="Pan X."/>
            <person name="Warren A."/>
            <person name="Jiang C."/>
            <person name="Yuan D."/>
            <person name="Miao W."/>
        </authorList>
    </citation>
    <scope>NUCLEOTIDE SEQUENCE [LARGE SCALE GENOMIC DNA]</scope>
    <source>
        <strain evidence="7">36N120E</strain>
    </source>
</reference>
<keyword evidence="3" id="KW-0862">Zinc</keyword>
<feature type="compositionally biased region" description="Low complexity" evidence="5">
    <location>
        <begin position="38"/>
        <end position="49"/>
    </location>
</feature>
<accession>A0A0V0QY36</accession>
<dbReference type="InterPro" id="IPR001876">
    <property type="entry name" value="Znf_RanBP2"/>
</dbReference>
<evidence type="ECO:0000256" key="3">
    <source>
        <dbReference type="ARBA" id="ARBA00022833"/>
    </source>
</evidence>
<dbReference type="EMBL" id="LDAU01000085">
    <property type="protein sequence ID" value="KRX07191.1"/>
    <property type="molecule type" value="Genomic_DNA"/>
</dbReference>
<feature type="region of interest" description="Disordered" evidence="5">
    <location>
        <begin position="180"/>
        <end position="237"/>
    </location>
</feature>
<feature type="region of interest" description="Disordered" evidence="5">
    <location>
        <begin position="1"/>
        <end position="51"/>
    </location>
</feature>
<dbReference type="PROSITE" id="PS50199">
    <property type="entry name" value="ZF_RANBP2_2"/>
    <property type="match status" value="1"/>
</dbReference>
<feature type="region of interest" description="Disordered" evidence="5">
    <location>
        <begin position="718"/>
        <end position="740"/>
    </location>
</feature>
<feature type="compositionally biased region" description="Low complexity" evidence="5">
    <location>
        <begin position="809"/>
        <end position="819"/>
    </location>
</feature>
<keyword evidence="1" id="KW-0479">Metal-binding</keyword>
<evidence type="ECO:0000256" key="4">
    <source>
        <dbReference type="PROSITE-ProRule" id="PRU00322"/>
    </source>
</evidence>
<dbReference type="OrthoDB" id="285435at2759"/>
<proteinExistence type="predicted"/>
<keyword evidence="2 4" id="KW-0863">Zinc-finger</keyword>
<evidence type="ECO:0000313" key="8">
    <source>
        <dbReference type="Proteomes" id="UP000054937"/>
    </source>
</evidence>
<dbReference type="GO" id="GO:0008270">
    <property type="term" value="F:zinc ion binding"/>
    <property type="evidence" value="ECO:0007669"/>
    <property type="project" value="UniProtKB-KW"/>
</dbReference>
<sequence>MRQTRSKQGQQLNIKNNNNQIQSKQQTTRATRASTKNQKSQQLQQHQQQDIPISKGKVITNQKVPMKDVQNKIRGIDQVQNYYTKRGRNVCTTPISKKALSLIEQTASFKKIDQEKELEQEEEQYFGKRKVQVKEEIQKIPKEIGYKPSKANKEINQKEQNNQFYQSQDYKVIKQTRTRTNQIQNQKNQIKETKKISIKSKQMTKKQLQQEKDLQKQQELQEEQKQFKNQQNLQQEDEDSCYEIHQELEEDIDETYCIQNEDEENQDSHILGQKNKKEEDEFNDEDQIQRKTENGKGAKNKYKNGKNVKNQQSEKQKDQSSLVQSQHPLDYSHLYNNWTNQDQKIEKKTPISFASNKQQQQKDLNEKNGTKGKKLIQQMEIQDKKNGENILENREFRQIEQQNKVQTIDLENQEIILDNEQIDLETQKIQEKIRKLQQELQPYMGKIDQQQGDDKNLVQKNQQFGKNINSNNNNLRQKTPIRGQNSVQNQNSRKSVTPNRGQATIKYDYQCINPGSRTPIYQNQATINNNKNGQIQNQNLVQNLAQIQNQILNGNQTANSKQCIVKEGDWICWNCSNFNYSYRNRCNRCQEEYNPAKSELVDPNISQNSIHMILKQQNEHKQLFYNQDRKVTPIRGNKTPTLQQQQQQMSVQNINRATTPIRTQQTRSTTPIRALQTRSTTPIRNQQVKSTTPIRTNISLQQQQQQQLMQQQQGLNITNNNLNNKKSVTPVRPGRSTTPVRYQQQQQIQKNSMQQQQQQQNLSVLQRSFGNQQVQQQMQQRSTTPLRQVQEMRPARVITPIRGNNGLVQQQQQQQQQIQNRRSTTPLRYQQQQKQQQSQNSFYQNKNQNQNDLAINLNQIYQETVVDFKVNNERANRSRNPLQLIQNQNQNLPKNLENFKNQPQKSQDFKMMNFNQNQGKNQFQNSNYNIQRKVQQDVNVVKDPRMQKFRY</sequence>
<keyword evidence="8" id="KW-1185">Reference proteome</keyword>
<feature type="region of interest" description="Disordered" evidence="5">
    <location>
        <begin position="807"/>
        <end position="841"/>
    </location>
</feature>
<feature type="region of interest" description="Disordered" evidence="5">
    <location>
        <begin position="263"/>
        <end position="324"/>
    </location>
</feature>
<protein>
    <recommendedName>
        <fullName evidence="6">RanBP2-type domain-containing protein</fullName>
    </recommendedName>
</protein>